<sequence length="187" mass="20812">YTGVLGLFNCQGGGWCPVTRRNKSASEFSHLVTCYASPKDIEWCNGKTPMCIKGVNVFAVYFFKEKKLKLMKCSDKLEVSLEPFSFELMTVSPVRVFSKRLIQFAPIGLANMLNSGGAVQSLEFDDHESLVKIGVRGCGEMGVFASEKPVYCKIDGVAVKFDYEDKMVKVQISWPSSSTLSLVEFLF</sequence>
<proteinExistence type="predicted"/>
<organism evidence="2 3">
    <name type="scientific">Trifolium medium</name>
    <dbReference type="NCBI Taxonomy" id="97028"/>
    <lineage>
        <taxon>Eukaryota</taxon>
        <taxon>Viridiplantae</taxon>
        <taxon>Streptophyta</taxon>
        <taxon>Embryophyta</taxon>
        <taxon>Tracheophyta</taxon>
        <taxon>Spermatophyta</taxon>
        <taxon>Magnoliopsida</taxon>
        <taxon>eudicotyledons</taxon>
        <taxon>Gunneridae</taxon>
        <taxon>Pentapetalae</taxon>
        <taxon>rosids</taxon>
        <taxon>fabids</taxon>
        <taxon>Fabales</taxon>
        <taxon>Fabaceae</taxon>
        <taxon>Papilionoideae</taxon>
        <taxon>50 kb inversion clade</taxon>
        <taxon>NPAAA clade</taxon>
        <taxon>Hologalegina</taxon>
        <taxon>IRL clade</taxon>
        <taxon>Trifolieae</taxon>
        <taxon>Trifolium</taxon>
    </lineage>
</organism>
<evidence type="ECO:0000313" key="2">
    <source>
        <dbReference type="EMBL" id="MCI15995.1"/>
    </source>
</evidence>
<dbReference type="PANTHER" id="PTHR31268:SF37">
    <property type="entry name" value="GALACTINOL--SUCROSE GALACTOSYLTRANSFERASE"/>
    <property type="match status" value="1"/>
</dbReference>
<name>A0A392PYE5_9FABA</name>
<dbReference type="GO" id="GO:0047274">
    <property type="term" value="F:galactinol-sucrose galactosyltransferase activity"/>
    <property type="evidence" value="ECO:0007669"/>
    <property type="project" value="TreeGrafter"/>
</dbReference>
<evidence type="ECO:0000313" key="3">
    <source>
        <dbReference type="Proteomes" id="UP000265520"/>
    </source>
</evidence>
<dbReference type="Proteomes" id="UP000265520">
    <property type="component" value="Unassembled WGS sequence"/>
</dbReference>
<protein>
    <submittedName>
        <fullName evidence="2">Galactinol-sucrose galactosyltransferase-like</fullName>
    </submittedName>
</protein>
<evidence type="ECO:0000256" key="1">
    <source>
        <dbReference type="ARBA" id="ARBA00023277"/>
    </source>
</evidence>
<dbReference type="Pfam" id="PF05691">
    <property type="entry name" value="Raffinose_syn"/>
    <property type="match status" value="1"/>
</dbReference>
<keyword evidence="2" id="KW-0808">Transferase</keyword>
<dbReference type="AlphaFoldDB" id="A0A392PYE5"/>
<keyword evidence="3" id="KW-1185">Reference proteome</keyword>
<dbReference type="InterPro" id="IPR008811">
    <property type="entry name" value="Glycosyl_hydrolases_36"/>
</dbReference>
<accession>A0A392PYE5</accession>
<keyword evidence="2" id="KW-0328">Glycosyltransferase</keyword>
<dbReference type="PANTHER" id="PTHR31268">
    <property type="match status" value="1"/>
</dbReference>
<keyword evidence="1" id="KW-0119">Carbohydrate metabolism</keyword>
<feature type="non-terminal residue" evidence="2">
    <location>
        <position position="1"/>
    </location>
</feature>
<reference evidence="2 3" key="1">
    <citation type="journal article" date="2018" name="Front. Plant Sci.">
        <title>Red Clover (Trifolium pratense) and Zigzag Clover (T. medium) - A Picture of Genomic Similarities and Differences.</title>
        <authorList>
            <person name="Dluhosova J."/>
            <person name="Istvanek J."/>
            <person name="Nedelnik J."/>
            <person name="Repkova J."/>
        </authorList>
    </citation>
    <scope>NUCLEOTIDE SEQUENCE [LARGE SCALE GENOMIC DNA]</scope>
    <source>
        <strain evidence="3">cv. 10/8</strain>
        <tissue evidence="2">Leaf</tissue>
    </source>
</reference>
<dbReference type="EMBL" id="LXQA010098935">
    <property type="protein sequence ID" value="MCI15995.1"/>
    <property type="molecule type" value="Genomic_DNA"/>
</dbReference>
<comment type="caution">
    <text evidence="2">The sequence shown here is derived from an EMBL/GenBank/DDBJ whole genome shotgun (WGS) entry which is preliminary data.</text>
</comment>